<sequence length="292" mass="32557">MAYTRAHALLFLAPLLLIVLVMYGMMAWTVAVSLDDWVGMAPVWKFHGLENFRTLLGGALRERLFTSLRNNLIWLVVFIAPTTALGLFLAYGLDLVGRAERVLRPLFLYPIALSFVVSGTLWAWMYDPDAGVINNLFRMLGLGRWAQPWIADPHLATFCLVGAAVWQYTGFAMTLYLAAIRDMPREIFEAARVDGATDVQTFRHVVIPNVGHATMIVVAMLILVTLKVFDLVWVMTFGGPGISTEVLPFFMFVATFRQQFVGIGAAVSVLILILAVAVVVPYAWWSMRRLAA</sequence>
<feature type="transmembrane region" description="Helical" evidence="7">
    <location>
        <begin position="232"/>
        <end position="253"/>
    </location>
</feature>
<dbReference type="SUPFAM" id="SSF161098">
    <property type="entry name" value="MetI-like"/>
    <property type="match status" value="1"/>
</dbReference>
<accession>A0A537LJW1</accession>
<evidence type="ECO:0000256" key="3">
    <source>
        <dbReference type="ARBA" id="ARBA00022475"/>
    </source>
</evidence>
<feature type="transmembrane region" description="Helical" evidence="7">
    <location>
        <begin position="260"/>
        <end position="285"/>
    </location>
</feature>
<name>A0A537LJW1_9BACT</name>
<dbReference type="Gene3D" id="1.10.3720.10">
    <property type="entry name" value="MetI-like"/>
    <property type="match status" value="1"/>
</dbReference>
<dbReference type="InterPro" id="IPR050809">
    <property type="entry name" value="UgpAE/MalFG_permease"/>
</dbReference>
<evidence type="ECO:0000313" key="10">
    <source>
        <dbReference type="Proteomes" id="UP000315217"/>
    </source>
</evidence>
<keyword evidence="3" id="KW-1003">Cell membrane</keyword>
<evidence type="ECO:0000256" key="6">
    <source>
        <dbReference type="ARBA" id="ARBA00023136"/>
    </source>
</evidence>
<dbReference type="PROSITE" id="PS50928">
    <property type="entry name" value="ABC_TM1"/>
    <property type="match status" value="1"/>
</dbReference>
<dbReference type="PANTHER" id="PTHR43227:SF8">
    <property type="entry name" value="DIACETYLCHITOBIOSE UPTAKE SYSTEM PERMEASE PROTEIN DASB"/>
    <property type="match status" value="1"/>
</dbReference>
<dbReference type="Proteomes" id="UP000315217">
    <property type="component" value="Unassembled WGS sequence"/>
</dbReference>
<dbReference type="PANTHER" id="PTHR43227">
    <property type="entry name" value="BLL4140 PROTEIN"/>
    <property type="match status" value="1"/>
</dbReference>
<feature type="transmembrane region" description="Helical" evidence="7">
    <location>
        <begin position="72"/>
        <end position="94"/>
    </location>
</feature>
<evidence type="ECO:0000313" key="9">
    <source>
        <dbReference type="EMBL" id="TMJ08276.1"/>
    </source>
</evidence>
<keyword evidence="6 7" id="KW-0472">Membrane</keyword>
<evidence type="ECO:0000256" key="2">
    <source>
        <dbReference type="ARBA" id="ARBA00022448"/>
    </source>
</evidence>
<protein>
    <submittedName>
        <fullName evidence="9">Sugar ABC transporter permease</fullName>
    </submittedName>
</protein>
<comment type="similarity">
    <text evidence="7">Belongs to the binding-protein-dependent transport system permease family.</text>
</comment>
<keyword evidence="5 7" id="KW-1133">Transmembrane helix</keyword>
<dbReference type="CDD" id="cd06261">
    <property type="entry name" value="TM_PBP2"/>
    <property type="match status" value="1"/>
</dbReference>
<dbReference type="InterPro" id="IPR000515">
    <property type="entry name" value="MetI-like"/>
</dbReference>
<feature type="transmembrane region" description="Helical" evidence="7">
    <location>
        <begin position="106"/>
        <end position="126"/>
    </location>
</feature>
<evidence type="ECO:0000256" key="4">
    <source>
        <dbReference type="ARBA" id="ARBA00022692"/>
    </source>
</evidence>
<feature type="domain" description="ABC transmembrane type-1" evidence="8">
    <location>
        <begin position="68"/>
        <end position="282"/>
    </location>
</feature>
<feature type="transmembrane region" description="Helical" evidence="7">
    <location>
        <begin position="206"/>
        <end position="226"/>
    </location>
</feature>
<keyword evidence="4 7" id="KW-0812">Transmembrane</keyword>
<evidence type="ECO:0000256" key="7">
    <source>
        <dbReference type="RuleBase" id="RU363032"/>
    </source>
</evidence>
<dbReference type="GO" id="GO:0005886">
    <property type="term" value="C:plasma membrane"/>
    <property type="evidence" value="ECO:0007669"/>
    <property type="project" value="UniProtKB-SubCell"/>
</dbReference>
<gene>
    <name evidence="9" type="ORF">E6G98_12420</name>
</gene>
<dbReference type="InterPro" id="IPR035906">
    <property type="entry name" value="MetI-like_sf"/>
</dbReference>
<evidence type="ECO:0000256" key="5">
    <source>
        <dbReference type="ARBA" id="ARBA00022989"/>
    </source>
</evidence>
<proteinExistence type="inferred from homology"/>
<feature type="transmembrane region" description="Helical" evidence="7">
    <location>
        <begin position="155"/>
        <end position="178"/>
    </location>
</feature>
<evidence type="ECO:0000256" key="1">
    <source>
        <dbReference type="ARBA" id="ARBA00004651"/>
    </source>
</evidence>
<evidence type="ECO:0000259" key="8">
    <source>
        <dbReference type="PROSITE" id="PS50928"/>
    </source>
</evidence>
<reference evidence="9 10" key="1">
    <citation type="journal article" date="2019" name="Nat. Microbiol.">
        <title>Mediterranean grassland soil C-N compound turnover is dependent on rainfall and depth, and is mediated by genomically divergent microorganisms.</title>
        <authorList>
            <person name="Diamond S."/>
            <person name="Andeer P.F."/>
            <person name="Li Z."/>
            <person name="Crits-Christoph A."/>
            <person name="Burstein D."/>
            <person name="Anantharaman K."/>
            <person name="Lane K.R."/>
            <person name="Thomas B.C."/>
            <person name="Pan C."/>
            <person name="Northen T.R."/>
            <person name="Banfield J.F."/>
        </authorList>
    </citation>
    <scope>NUCLEOTIDE SEQUENCE [LARGE SCALE GENOMIC DNA]</scope>
    <source>
        <strain evidence="9">NP_1</strain>
    </source>
</reference>
<dbReference type="GO" id="GO:0055085">
    <property type="term" value="P:transmembrane transport"/>
    <property type="evidence" value="ECO:0007669"/>
    <property type="project" value="InterPro"/>
</dbReference>
<dbReference type="Pfam" id="PF00528">
    <property type="entry name" value="BPD_transp_1"/>
    <property type="match status" value="1"/>
</dbReference>
<organism evidence="9 10">
    <name type="scientific">Candidatus Segetimicrobium genomatis</name>
    <dbReference type="NCBI Taxonomy" id="2569760"/>
    <lineage>
        <taxon>Bacteria</taxon>
        <taxon>Bacillati</taxon>
        <taxon>Candidatus Sysuimicrobiota</taxon>
        <taxon>Candidatus Sysuimicrobiia</taxon>
        <taxon>Candidatus Sysuimicrobiales</taxon>
        <taxon>Candidatus Segetimicrobiaceae</taxon>
        <taxon>Candidatus Segetimicrobium</taxon>
    </lineage>
</organism>
<comment type="caution">
    <text evidence="9">The sequence shown here is derived from an EMBL/GenBank/DDBJ whole genome shotgun (WGS) entry which is preliminary data.</text>
</comment>
<keyword evidence="2 7" id="KW-0813">Transport</keyword>
<comment type="subcellular location">
    <subcellularLocation>
        <location evidence="1 7">Cell membrane</location>
        <topology evidence="1 7">Multi-pass membrane protein</topology>
    </subcellularLocation>
</comment>
<dbReference type="AlphaFoldDB" id="A0A537LJW1"/>
<dbReference type="EMBL" id="VBAI01000204">
    <property type="protein sequence ID" value="TMJ08276.1"/>
    <property type="molecule type" value="Genomic_DNA"/>
</dbReference>